<gene>
    <name evidence="3" type="ORF">EDC65_1956</name>
</gene>
<feature type="domain" description="Extensin-like C-terminal" evidence="2">
    <location>
        <begin position="43"/>
        <end position="211"/>
    </location>
</feature>
<evidence type="ECO:0000313" key="4">
    <source>
        <dbReference type="Proteomes" id="UP000278222"/>
    </source>
</evidence>
<keyword evidence="4" id="KW-1185">Reference proteome</keyword>
<dbReference type="Proteomes" id="UP000278222">
    <property type="component" value="Unassembled WGS sequence"/>
</dbReference>
<reference evidence="3 4" key="1">
    <citation type="submission" date="2018-11" db="EMBL/GenBank/DDBJ databases">
        <title>Genomic Encyclopedia of Type Strains, Phase IV (KMG-IV): sequencing the most valuable type-strain genomes for metagenomic binning, comparative biology and taxonomic classification.</title>
        <authorList>
            <person name="Goeker M."/>
        </authorList>
    </citation>
    <scope>NUCLEOTIDE SEQUENCE [LARGE SCALE GENOMIC DNA]</scope>
    <source>
        <strain evidence="3 4">DSM 5900</strain>
    </source>
</reference>
<dbReference type="RefSeq" id="WP_123689467.1">
    <property type="nucleotide sequence ID" value="NZ_AP019700.1"/>
</dbReference>
<feature type="signal peptide" evidence="1">
    <location>
        <begin position="1"/>
        <end position="17"/>
    </location>
</feature>
<dbReference type="InterPro" id="IPR009683">
    <property type="entry name" value="Extensin-like_C"/>
</dbReference>
<keyword evidence="1" id="KW-0732">Signal</keyword>
<protein>
    <submittedName>
        <fullName evidence="3">Extensin-like protein</fullName>
    </submittedName>
</protein>
<dbReference type="Pfam" id="PF06904">
    <property type="entry name" value="Extensin-like_C"/>
    <property type="match status" value="1"/>
</dbReference>
<organism evidence="3 4">
    <name type="scientific">Stella humosa</name>
    <dbReference type="NCBI Taxonomy" id="94"/>
    <lineage>
        <taxon>Bacteria</taxon>
        <taxon>Pseudomonadati</taxon>
        <taxon>Pseudomonadota</taxon>
        <taxon>Alphaproteobacteria</taxon>
        <taxon>Rhodospirillales</taxon>
        <taxon>Stellaceae</taxon>
        <taxon>Stella</taxon>
    </lineage>
</organism>
<evidence type="ECO:0000256" key="1">
    <source>
        <dbReference type="SAM" id="SignalP"/>
    </source>
</evidence>
<dbReference type="OrthoDB" id="9809788at2"/>
<accession>A0A3N1MBN4</accession>
<comment type="caution">
    <text evidence="3">The sequence shown here is derived from an EMBL/GenBank/DDBJ whole genome shotgun (WGS) entry which is preliminary data.</text>
</comment>
<proteinExistence type="predicted"/>
<evidence type="ECO:0000259" key="2">
    <source>
        <dbReference type="Pfam" id="PF06904"/>
    </source>
</evidence>
<name>A0A3N1MBN4_9PROT</name>
<sequence length="212" mass="22793">MPLAGWLSLLLAALVLAACGSTAPPDRPRAVRATPPAPAPGEACMRDLTARGVIFKALPQPVSVGGCTLRDGVSVEGMSAAFIRPVTISCPTARMVDRWMDEVVQPAARRHLGTRVSTLHPAGGFVCRNTRGGKLSEHARGRAIDIWGFEMANGTKAIIRDHWRGAGARSRFLQEVGQKSCELFHVVLGPGADADHHDHLHMDLGEWKLCQL</sequence>
<dbReference type="EMBL" id="RJKX01000013">
    <property type="protein sequence ID" value="ROQ00160.1"/>
    <property type="molecule type" value="Genomic_DNA"/>
</dbReference>
<feature type="chain" id="PRO_5017949948" evidence="1">
    <location>
        <begin position="18"/>
        <end position="212"/>
    </location>
</feature>
<evidence type="ECO:0000313" key="3">
    <source>
        <dbReference type="EMBL" id="ROQ00160.1"/>
    </source>
</evidence>
<dbReference type="AlphaFoldDB" id="A0A3N1MBN4"/>